<evidence type="ECO:0000256" key="1">
    <source>
        <dbReference type="SAM" id="SignalP"/>
    </source>
</evidence>
<protein>
    <recommendedName>
        <fullName evidence="4">Secreted protein</fullName>
    </recommendedName>
</protein>
<keyword evidence="3" id="KW-1185">Reference proteome</keyword>
<evidence type="ECO:0000313" key="3">
    <source>
        <dbReference type="Proteomes" id="UP001160301"/>
    </source>
</evidence>
<sequence length="163" mass="17939">MSPRALVLVSLSAAALALLSPHHARAYAPDDSCNHDNMAVYFPSPLPERFDLLLDGKPCVSVTSSQGQCTVTAAPQSACYELGQLTHAPSGCFEDEGGKFVAFQVYPGHQPRLGVPFTMVARIWTKEGVTVREGKTSMDFWVPPYTEYERGHEVRCYYGVVHF</sequence>
<evidence type="ECO:0008006" key="4">
    <source>
        <dbReference type="Google" id="ProtNLM"/>
    </source>
</evidence>
<reference evidence="2 3" key="1">
    <citation type="submission" date="2023-04" db="EMBL/GenBank/DDBJ databases">
        <title>The genome sequence of Polyangium sorediatum DSM14670.</title>
        <authorList>
            <person name="Zhang X."/>
        </authorList>
    </citation>
    <scope>NUCLEOTIDE SEQUENCE [LARGE SCALE GENOMIC DNA]</scope>
    <source>
        <strain evidence="2 3">DSM 14670</strain>
    </source>
</reference>
<name>A0ABT6P540_9BACT</name>
<evidence type="ECO:0000313" key="2">
    <source>
        <dbReference type="EMBL" id="MDI1435646.1"/>
    </source>
</evidence>
<accession>A0ABT6P540</accession>
<dbReference type="RefSeq" id="WP_284721522.1">
    <property type="nucleotide sequence ID" value="NZ_JARZHI010000063.1"/>
</dbReference>
<dbReference type="Proteomes" id="UP001160301">
    <property type="component" value="Unassembled WGS sequence"/>
</dbReference>
<feature type="signal peptide" evidence="1">
    <location>
        <begin position="1"/>
        <end position="26"/>
    </location>
</feature>
<comment type="caution">
    <text evidence="2">The sequence shown here is derived from an EMBL/GenBank/DDBJ whole genome shotgun (WGS) entry which is preliminary data.</text>
</comment>
<proteinExistence type="predicted"/>
<keyword evidence="1" id="KW-0732">Signal</keyword>
<dbReference type="EMBL" id="JARZHI010000063">
    <property type="protein sequence ID" value="MDI1435646.1"/>
    <property type="molecule type" value="Genomic_DNA"/>
</dbReference>
<gene>
    <name evidence="2" type="ORF">QHF89_39450</name>
</gene>
<organism evidence="2 3">
    <name type="scientific">Polyangium sorediatum</name>
    <dbReference type="NCBI Taxonomy" id="889274"/>
    <lineage>
        <taxon>Bacteria</taxon>
        <taxon>Pseudomonadati</taxon>
        <taxon>Myxococcota</taxon>
        <taxon>Polyangia</taxon>
        <taxon>Polyangiales</taxon>
        <taxon>Polyangiaceae</taxon>
        <taxon>Polyangium</taxon>
    </lineage>
</organism>
<feature type="chain" id="PRO_5046155418" description="Secreted protein" evidence="1">
    <location>
        <begin position="27"/>
        <end position="163"/>
    </location>
</feature>